<protein>
    <submittedName>
        <fullName evidence="2">Uncharacterized protein</fullName>
    </submittedName>
</protein>
<feature type="region of interest" description="Disordered" evidence="1">
    <location>
        <begin position="57"/>
        <end position="78"/>
    </location>
</feature>
<organism evidence="2 3">
    <name type="scientific">Vanilla planifolia</name>
    <name type="common">Vanilla</name>
    <dbReference type="NCBI Taxonomy" id="51239"/>
    <lineage>
        <taxon>Eukaryota</taxon>
        <taxon>Viridiplantae</taxon>
        <taxon>Streptophyta</taxon>
        <taxon>Embryophyta</taxon>
        <taxon>Tracheophyta</taxon>
        <taxon>Spermatophyta</taxon>
        <taxon>Magnoliopsida</taxon>
        <taxon>Liliopsida</taxon>
        <taxon>Asparagales</taxon>
        <taxon>Orchidaceae</taxon>
        <taxon>Vanilloideae</taxon>
        <taxon>Vanilleae</taxon>
        <taxon>Vanilla</taxon>
    </lineage>
</organism>
<gene>
    <name evidence="2" type="ORF">HPP92_026262</name>
</gene>
<reference evidence="2 3" key="1">
    <citation type="journal article" date="2020" name="Nat. Food">
        <title>A phased Vanilla planifolia genome enables genetic improvement of flavour and production.</title>
        <authorList>
            <person name="Hasing T."/>
            <person name="Tang H."/>
            <person name="Brym M."/>
            <person name="Khazi F."/>
            <person name="Huang T."/>
            <person name="Chambers A.H."/>
        </authorList>
    </citation>
    <scope>NUCLEOTIDE SEQUENCE [LARGE SCALE GENOMIC DNA]</scope>
    <source>
        <tissue evidence="2">Leaf</tissue>
    </source>
</reference>
<evidence type="ECO:0000256" key="1">
    <source>
        <dbReference type="SAM" id="MobiDB-lite"/>
    </source>
</evidence>
<name>A0A835PFT3_VANPL</name>
<sequence>MILVARGLGRENRLGPPGTQGRAGSYHGGGISGPFWRDRGGLVLIQTRGPGEVTLTWPNRDPAGWTSSTHEWPRGREGLTSKPGWALSAPSFSGIGQKLLQVLPGQEAGSLAAGRNEALLIERAGRRARHGEQWRSAPLTGVEWIEGRWRRIAQGLRGCSMLKSSREGRFISTLLPRNKNLDR</sequence>
<feature type="region of interest" description="Disordered" evidence="1">
    <location>
        <begin position="1"/>
        <end position="27"/>
    </location>
</feature>
<evidence type="ECO:0000313" key="2">
    <source>
        <dbReference type="EMBL" id="KAG0451843.1"/>
    </source>
</evidence>
<accession>A0A835PFT3</accession>
<proteinExistence type="predicted"/>
<keyword evidence="3" id="KW-1185">Reference proteome</keyword>
<dbReference type="Proteomes" id="UP000636800">
    <property type="component" value="Unassembled WGS sequence"/>
</dbReference>
<evidence type="ECO:0000313" key="3">
    <source>
        <dbReference type="Proteomes" id="UP000636800"/>
    </source>
</evidence>
<dbReference type="EMBL" id="JADCNL010000042">
    <property type="protein sequence ID" value="KAG0451843.1"/>
    <property type="molecule type" value="Genomic_DNA"/>
</dbReference>
<dbReference type="OrthoDB" id="76949at2759"/>
<comment type="caution">
    <text evidence="2">The sequence shown here is derived from an EMBL/GenBank/DDBJ whole genome shotgun (WGS) entry which is preliminary data.</text>
</comment>
<dbReference type="AlphaFoldDB" id="A0A835PFT3"/>